<keyword evidence="3" id="KW-0805">Transcription regulation</keyword>
<dbReference type="InterPro" id="IPR014001">
    <property type="entry name" value="Helicase_ATP-bd"/>
</dbReference>
<dbReference type="GO" id="GO:0005524">
    <property type="term" value="F:ATP binding"/>
    <property type="evidence" value="ECO:0007669"/>
    <property type="project" value="InterPro"/>
</dbReference>
<dbReference type="SUPFAM" id="SSF47370">
    <property type="entry name" value="Bromodomain"/>
    <property type="match status" value="1"/>
</dbReference>
<dbReference type="GO" id="GO:0048731">
    <property type="term" value="P:system development"/>
    <property type="evidence" value="ECO:0007669"/>
    <property type="project" value="UniProtKB-ARBA"/>
</dbReference>
<dbReference type="Gene3D" id="3.40.50.300">
    <property type="entry name" value="P-loop containing nucleotide triphosphate hydrolases"/>
    <property type="match status" value="1"/>
</dbReference>
<sequence length="2151" mass="241452">MQSGGGAQGGHGRNMVPGPPSASASPSSSSSAVSQPHLGFDQMKQQQQQQLQQQLLQQQLLRNPEGREAMLAYQAGIRQGVLGGGATSSSGSMQMQRISQQLSQEEDQSIRQGFDQNMLNPMQQAYMQYAIHSQQAQQAQQKTLSGMQPQQQMKMGMTGKDQDLHMGNTRMQDTLAFQAANQGQISFSKKPPDPFGHGGKQAMEESHQVVSNQSQIQNQNQKHPAIPTSFGQSMQGNAIRSIQTPQAPQNIHNTGNSQVAMAAQLQAMQALALERNIDLSHPQNANLMAQLMQSRMLVQQTVNESNMNPQSKQPVTSPQIANESSPRSDVSAHSGSTKTRQTMSPGHLGSTSNTALVNSPSGGQGQQFLMHGRENQLPPRQPTVSSSGMSSMPPPQLPANMIQGADHFGKNMLTGSEALQIQHARQQMNRSSPQSAASSNDVGLDNTSQKVQKLPPGFTKQQLHVLKAQILAFRRIKKGEKSLPFELLQAIAPPPLEVQLQHDNSPAGISPVESNNKDLQAVTFSAGMNNLKREVYEEKTPAGSTAHVQGTALINENPPVALPAKEEQRNPAIPTKQECEVDHGTLRTHVGEVLTDKGKAVASGPAAVSQSGTSPQTKDSGPSRKYHGPLFDFPFFTRKHDAFGSSMTLNNNNNLTLAYDMKDLLSEEGYEMINKKKSESLKKIKGLLAVNLERKRIRPDLILRLQIEEKKLLLQDVQKRVREEVDHQQQEIMAMPDRPYRKFVRLCERQRMELNRQVQAAQRVIREKQLKAIFQWRKKLLESHWAIRDARTSRNRGIAKYHEKMLREFSKNKDDDRSKRMEALKNNDVERYREILLEQQNSVPGEAAQRYEVLSSFLSQTENYLNKLGGKITAAKNQQEVEEAANAASAAARTQGLSEEEVRAAASCAREEVLIRNRFSEMNASQDGSSVSKYYTLAHAVSERVIGQPSMLRKGTLRDYQLVGLQWMLSLYNNKLNGILADEMGLGKTVQVMALIAYLMEFKSNYGPHLIIVPNAVLVNWKSELHSWLPNVSCIYYVGNKDQRSKLFTQEVCSMKFNVLVTTYEFVMFDKSKLSRVDWKYIVIDEAQRMKDRESVLARDLDKYRCQRRLLLTGTPLQNDLKELWSLLNLLLPEVFDNRKVFHDWFSQPFQKESHNAEDDWLETEKKVIIIHRLHQILEPFMLRRRVEDVEGSLPPKISIILRCKMSAIQGVVYDWIKATGTIRVDPEEEKRKVLKSSMYQAKTFKPLNNRAMELRKTCNHPLLNYPFFNDLSKDFLVKSCGKLWVLDRVLIKLQRTGHRVLLFSTMTKLLDILEEYLQWRGLVYRRIDGTTSLEDRESAIVDFNSPDTDCFIFLLSIRAAGRGLNLQTADTVIIYDPDPNPKNEEQAVARAHRIGQTREVKVIYMEAVVDKVASHQKEDNLRNGGSIDSDDDLAGKDRYIGSIESLIRNNIQQYKIDMADEVINAGRFDQRTTHEERRSTLESLLRDEERNQETVHDVPSLQEVNRMIARSDEEVELFDQMDEEFDWAEEMTEYDQVPKWLRASSREVNTTINRMSKKPLKNSLFTDNIGVESSEMGSDITEKRRGRLKGKKSLNYAELDDDIEDLSEATSEEDVKSDDIGDSDDDESTPVVDKGQSEDVPASVGRYKLNHSAPPGSTRNNHMFQEPGSSGSSDAKRLMPIAVPSTSSRKFGSLSALDAWPDSHSRRLGDDLEEGEIVMSGDSRVDLQQSGSMNHDHDENEQVLQPKIKRKRSIRLRPRPAAERPDDKSVDQSSLLRGQSSHLPFQPDQRLHAKTQVDRKLVQENNTQKNDQSNLSTKAKRTPPARKIAGQPARTNPISGPSEVSNEYSKERLDVKVKKGSGPYGGTKMTEAIQRRCKNVITKIQRKIDKEGQLIIPLLTDLWKKTRSPGNSLLDLRKIELRVDQMEYDGVMDLISDVQLMLKSGMKYFGFSHEVRSEARKVHDLFFDIMKIAFPDTDLREARSSLTFSGPMASSSPRGLPPSGQTKRPKQMTGHPEPEPSLSPRPSPRGSIPARETRFGNSSTKAAGAAHAQDSPRPFSHPGELVICKKKRKDREKSGVVRPGNGSAGPVSPIGRGPRNPGQTRPSESRSQSQSPTIGQLGNGSGPSFGWANPVKRMRTDAGKRRPSQP</sequence>
<feature type="compositionally biased region" description="Polar residues" evidence="7">
    <location>
        <begin position="304"/>
        <end position="361"/>
    </location>
</feature>
<dbReference type="GO" id="GO:0016787">
    <property type="term" value="F:hydrolase activity"/>
    <property type="evidence" value="ECO:0007669"/>
    <property type="project" value="UniProtKB-KW"/>
</dbReference>
<feature type="compositionally biased region" description="Basic residues" evidence="7">
    <location>
        <begin position="1748"/>
        <end position="1759"/>
    </location>
</feature>
<feature type="compositionally biased region" description="Polar residues" evidence="7">
    <location>
        <begin position="608"/>
        <end position="620"/>
    </location>
</feature>
<evidence type="ECO:0000256" key="1">
    <source>
        <dbReference type="ARBA" id="ARBA00004123"/>
    </source>
</evidence>
<dbReference type="InterPro" id="IPR001487">
    <property type="entry name" value="Bromodomain"/>
</dbReference>
<feature type="compositionally biased region" description="Low complexity" evidence="7">
    <location>
        <begin position="21"/>
        <end position="32"/>
    </location>
</feature>
<proteinExistence type="predicted"/>
<dbReference type="CDD" id="cd04369">
    <property type="entry name" value="Bromodomain"/>
    <property type="match status" value="1"/>
</dbReference>
<feature type="compositionally biased region" description="Polar residues" evidence="7">
    <location>
        <begin position="1656"/>
        <end position="1674"/>
    </location>
</feature>
<protein>
    <recommendedName>
        <fullName evidence="13">ATP-dependent helicase BRM</fullName>
    </recommendedName>
</protein>
<feature type="region of interest" description="Disordered" evidence="7">
    <location>
        <begin position="1472"/>
        <end position="1497"/>
    </location>
</feature>
<feature type="region of interest" description="Disordered" evidence="7">
    <location>
        <begin position="374"/>
        <end position="393"/>
    </location>
</feature>
<keyword evidence="2" id="KW-0378">Hydrolase</keyword>
<dbReference type="SUPFAM" id="SSF52540">
    <property type="entry name" value="P-loop containing nucleoside triphosphate hydrolases"/>
    <property type="match status" value="2"/>
</dbReference>
<feature type="compositionally biased region" description="Gly residues" evidence="7">
    <location>
        <begin position="1"/>
        <end position="12"/>
    </location>
</feature>
<feature type="region of interest" description="Disordered" evidence="7">
    <location>
        <begin position="602"/>
        <end position="624"/>
    </location>
</feature>
<reference evidence="11" key="1">
    <citation type="journal article" date="2023" name="bioRxiv">
        <title>Improved chromosome-level genome assembly for marigold (Tagetes erecta).</title>
        <authorList>
            <person name="Jiang F."/>
            <person name="Yuan L."/>
            <person name="Wang S."/>
            <person name="Wang H."/>
            <person name="Xu D."/>
            <person name="Wang A."/>
            <person name="Fan W."/>
        </authorList>
    </citation>
    <scope>NUCLEOTIDE SEQUENCE</scope>
    <source>
        <strain evidence="11">WSJ</strain>
        <tissue evidence="11">Leaf</tissue>
    </source>
</reference>
<dbReference type="FunFam" id="3.40.50.10810:FF:000017">
    <property type="entry name" value="ATP-dependent helicase BRM"/>
    <property type="match status" value="1"/>
</dbReference>
<feature type="coiled-coil region" evidence="6">
    <location>
        <begin position="744"/>
        <end position="771"/>
    </location>
</feature>
<dbReference type="Gene3D" id="3.40.50.10810">
    <property type="entry name" value="Tandem AAA-ATPase domain"/>
    <property type="match status" value="1"/>
</dbReference>
<feature type="region of interest" description="Disordered" evidence="7">
    <location>
        <begin position="1988"/>
        <end position="2151"/>
    </location>
</feature>
<dbReference type="Gene3D" id="1.20.920.10">
    <property type="entry name" value="Bromodomain-like"/>
    <property type="match status" value="1"/>
</dbReference>
<dbReference type="SMART" id="SM00951">
    <property type="entry name" value="QLQ"/>
    <property type="match status" value="1"/>
</dbReference>
<organism evidence="11 12">
    <name type="scientific">Tagetes erecta</name>
    <name type="common">African marigold</name>
    <dbReference type="NCBI Taxonomy" id="13708"/>
    <lineage>
        <taxon>Eukaryota</taxon>
        <taxon>Viridiplantae</taxon>
        <taxon>Streptophyta</taxon>
        <taxon>Embryophyta</taxon>
        <taxon>Tracheophyta</taxon>
        <taxon>Spermatophyta</taxon>
        <taxon>Magnoliopsida</taxon>
        <taxon>eudicotyledons</taxon>
        <taxon>Gunneridae</taxon>
        <taxon>Pentapetalae</taxon>
        <taxon>asterids</taxon>
        <taxon>campanulids</taxon>
        <taxon>Asterales</taxon>
        <taxon>Asteraceae</taxon>
        <taxon>Asteroideae</taxon>
        <taxon>Heliantheae alliance</taxon>
        <taxon>Tageteae</taxon>
        <taxon>Tagetes</taxon>
    </lineage>
</organism>
<comment type="subcellular location">
    <subcellularLocation>
        <location evidence="1">Nucleus</location>
    </subcellularLocation>
</comment>
<dbReference type="InterPro" id="IPR038718">
    <property type="entry name" value="SNF2-like_sf"/>
</dbReference>
<dbReference type="InterPro" id="IPR000330">
    <property type="entry name" value="SNF2_N"/>
</dbReference>
<feature type="compositionally biased region" description="Polar residues" evidence="7">
    <location>
        <begin position="1772"/>
        <end position="1784"/>
    </location>
</feature>
<feature type="compositionally biased region" description="Polar residues" evidence="7">
    <location>
        <begin position="1834"/>
        <end position="1848"/>
    </location>
</feature>
<feature type="region of interest" description="Disordered" evidence="7">
    <location>
        <begin position="1"/>
        <end position="47"/>
    </location>
</feature>
<feature type="compositionally biased region" description="Polar residues" evidence="7">
    <location>
        <begin position="422"/>
        <end position="451"/>
    </location>
</feature>
<keyword evidence="4" id="KW-0103">Bromodomain</keyword>
<feature type="region of interest" description="Disordered" evidence="7">
    <location>
        <begin position="422"/>
        <end position="453"/>
    </location>
</feature>
<accession>A0AAD8K0S3</accession>
<dbReference type="PROSITE" id="PS51192">
    <property type="entry name" value="HELICASE_ATP_BIND_1"/>
    <property type="match status" value="1"/>
</dbReference>
<dbReference type="PROSITE" id="PS51666">
    <property type="entry name" value="QLQ"/>
    <property type="match status" value="1"/>
</dbReference>
<feature type="compositionally biased region" description="Polar residues" evidence="7">
    <location>
        <begin position="1988"/>
        <end position="1998"/>
    </location>
</feature>
<evidence type="ECO:0000259" key="8">
    <source>
        <dbReference type="PROSITE" id="PS51192"/>
    </source>
</evidence>
<evidence type="ECO:0000313" key="11">
    <source>
        <dbReference type="EMBL" id="KAK1412226.1"/>
    </source>
</evidence>
<dbReference type="CDD" id="cd18793">
    <property type="entry name" value="SF2_C_SNF"/>
    <property type="match status" value="1"/>
</dbReference>
<feature type="compositionally biased region" description="Basic and acidic residues" evidence="7">
    <location>
        <begin position="1761"/>
        <end position="1771"/>
    </location>
</feature>
<dbReference type="InterPro" id="IPR027417">
    <property type="entry name" value="P-loop_NTPase"/>
</dbReference>
<dbReference type="FunFam" id="3.40.50.300:FF:000762">
    <property type="entry name" value="ATP-dependent helicase BRM"/>
    <property type="match status" value="1"/>
</dbReference>
<dbReference type="Pfam" id="PF00271">
    <property type="entry name" value="Helicase_C"/>
    <property type="match status" value="1"/>
</dbReference>
<feature type="region of interest" description="Disordered" evidence="7">
    <location>
        <begin position="1728"/>
        <end position="1792"/>
    </location>
</feature>
<comment type="caution">
    <text evidence="11">The sequence shown here is derived from an EMBL/GenBank/DDBJ whole genome shotgun (WGS) entry which is preliminary data.</text>
</comment>
<evidence type="ECO:0000256" key="4">
    <source>
        <dbReference type="ARBA" id="ARBA00023117"/>
    </source>
</evidence>
<feature type="region of interest" description="Disordered" evidence="7">
    <location>
        <begin position="304"/>
        <end position="368"/>
    </location>
</feature>
<keyword evidence="3" id="KW-0804">Transcription</keyword>
<feature type="compositionally biased region" description="Low complexity" evidence="7">
    <location>
        <begin position="2105"/>
        <end position="2118"/>
    </location>
</feature>
<feature type="domain" description="QLQ" evidence="10">
    <location>
        <begin position="457"/>
        <end position="493"/>
    </location>
</feature>
<feature type="domain" description="Helicase ATP-binding" evidence="8">
    <location>
        <begin position="969"/>
        <end position="1134"/>
    </location>
</feature>
<evidence type="ECO:0000256" key="6">
    <source>
        <dbReference type="SAM" id="Coils"/>
    </source>
</evidence>
<dbReference type="SMART" id="SM00487">
    <property type="entry name" value="DEXDc"/>
    <property type="match status" value="1"/>
</dbReference>
<dbReference type="SMART" id="SM00490">
    <property type="entry name" value="HELICc"/>
    <property type="match status" value="1"/>
</dbReference>
<evidence type="ECO:0000259" key="9">
    <source>
        <dbReference type="PROSITE" id="PS51194"/>
    </source>
</evidence>
<dbReference type="InterPro" id="IPR049730">
    <property type="entry name" value="SNF2/RAD54-like_C"/>
</dbReference>
<dbReference type="PANTHER" id="PTHR10799">
    <property type="entry name" value="SNF2/RAD54 HELICASE FAMILY"/>
    <property type="match status" value="1"/>
</dbReference>
<feature type="region of interest" description="Disordered" evidence="7">
    <location>
        <begin position="1607"/>
        <end position="1677"/>
    </location>
</feature>
<dbReference type="FunFam" id="1.20.920.10:FF:000038">
    <property type="entry name" value="Brahma1"/>
    <property type="match status" value="1"/>
</dbReference>
<dbReference type="GO" id="GO:0005634">
    <property type="term" value="C:nucleus"/>
    <property type="evidence" value="ECO:0007669"/>
    <property type="project" value="UniProtKB-SubCell"/>
</dbReference>
<evidence type="ECO:0000256" key="3">
    <source>
        <dbReference type="ARBA" id="ARBA00023015"/>
    </source>
</evidence>
<feature type="domain" description="Helicase C-terminal" evidence="9">
    <location>
        <begin position="1286"/>
        <end position="1463"/>
    </location>
</feature>
<keyword evidence="5" id="KW-0539">Nucleus</keyword>
<dbReference type="InterPro" id="IPR014978">
    <property type="entry name" value="Gln-Leu-Gln_QLQ"/>
</dbReference>
<evidence type="ECO:0000256" key="7">
    <source>
        <dbReference type="SAM" id="MobiDB-lite"/>
    </source>
</evidence>
<keyword evidence="6" id="KW-0175">Coiled coil</keyword>
<name>A0AAD8K0S3_TARER</name>
<dbReference type="Proteomes" id="UP001229421">
    <property type="component" value="Unassembled WGS sequence"/>
</dbReference>
<keyword evidence="12" id="KW-1185">Reference proteome</keyword>
<dbReference type="EMBL" id="JAUHHV010000009">
    <property type="protein sequence ID" value="KAK1412226.1"/>
    <property type="molecule type" value="Genomic_DNA"/>
</dbReference>
<feature type="compositionally biased region" description="Polar residues" evidence="7">
    <location>
        <begin position="1804"/>
        <end position="1818"/>
    </location>
</feature>
<dbReference type="SMART" id="SM00297">
    <property type="entry name" value="BROMO"/>
    <property type="match status" value="1"/>
</dbReference>
<evidence type="ECO:0000313" key="12">
    <source>
        <dbReference type="Proteomes" id="UP001229421"/>
    </source>
</evidence>
<dbReference type="InterPro" id="IPR036427">
    <property type="entry name" value="Bromodomain-like_sf"/>
</dbReference>
<dbReference type="InterPro" id="IPR001650">
    <property type="entry name" value="Helicase_C-like"/>
</dbReference>
<evidence type="ECO:0000256" key="2">
    <source>
        <dbReference type="ARBA" id="ARBA00022801"/>
    </source>
</evidence>
<evidence type="ECO:0000259" key="10">
    <source>
        <dbReference type="PROSITE" id="PS51666"/>
    </source>
</evidence>
<gene>
    <name evidence="11" type="ORF">QVD17_33297</name>
</gene>
<dbReference type="PROSITE" id="PS51194">
    <property type="entry name" value="HELICASE_CTER"/>
    <property type="match status" value="1"/>
</dbReference>
<dbReference type="Pfam" id="PF08880">
    <property type="entry name" value="QLQ"/>
    <property type="match status" value="1"/>
</dbReference>
<dbReference type="GO" id="GO:0006355">
    <property type="term" value="P:regulation of DNA-templated transcription"/>
    <property type="evidence" value="ECO:0007669"/>
    <property type="project" value="InterPro"/>
</dbReference>
<evidence type="ECO:0008006" key="13">
    <source>
        <dbReference type="Google" id="ProtNLM"/>
    </source>
</evidence>
<dbReference type="Pfam" id="PF00176">
    <property type="entry name" value="SNF2-rel_dom"/>
    <property type="match status" value="1"/>
</dbReference>
<feature type="region of interest" description="Disordered" evidence="7">
    <location>
        <begin position="1804"/>
        <end position="1850"/>
    </location>
</feature>
<evidence type="ECO:0000256" key="5">
    <source>
        <dbReference type="ARBA" id="ARBA00023242"/>
    </source>
</evidence>